<evidence type="ECO:0000313" key="3">
    <source>
        <dbReference type="Proteomes" id="UP001229421"/>
    </source>
</evidence>
<feature type="region of interest" description="Disordered" evidence="1">
    <location>
        <begin position="24"/>
        <end position="48"/>
    </location>
</feature>
<sequence>MFYGSTRSSVREQIQDLIFAKNNRFDDEPRGRRKQKVEGKERPPRKIPSFSGLLNTLESASKLKWPNNGYRKLNQEPDVRLLETRDTKGARVAQKRVMIAMINKFMVGVVLLKDNSKGHNIMWCIAGAPIRCFGSSFSSACLFY</sequence>
<evidence type="ECO:0000256" key="1">
    <source>
        <dbReference type="SAM" id="MobiDB-lite"/>
    </source>
</evidence>
<dbReference type="AlphaFoldDB" id="A0AAD8KRN3"/>
<proteinExistence type="predicted"/>
<comment type="caution">
    <text evidence="2">The sequence shown here is derived from an EMBL/GenBank/DDBJ whole genome shotgun (WGS) entry which is preliminary data.</text>
</comment>
<name>A0AAD8KRN3_TARER</name>
<evidence type="ECO:0000313" key="2">
    <source>
        <dbReference type="EMBL" id="KAK1427494.1"/>
    </source>
</evidence>
<organism evidence="2 3">
    <name type="scientific">Tagetes erecta</name>
    <name type="common">African marigold</name>
    <dbReference type="NCBI Taxonomy" id="13708"/>
    <lineage>
        <taxon>Eukaryota</taxon>
        <taxon>Viridiplantae</taxon>
        <taxon>Streptophyta</taxon>
        <taxon>Embryophyta</taxon>
        <taxon>Tracheophyta</taxon>
        <taxon>Spermatophyta</taxon>
        <taxon>Magnoliopsida</taxon>
        <taxon>eudicotyledons</taxon>
        <taxon>Gunneridae</taxon>
        <taxon>Pentapetalae</taxon>
        <taxon>asterids</taxon>
        <taxon>campanulids</taxon>
        <taxon>Asterales</taxon>
        <taxon>Asteraceae</taxon>
        <taxon>Asteroideae</taxon>
        <taxon>Heliantheae alliance</taxon>
        <taxon>Tageteae</taxon>
        <taxon>Tagetes</taxon>
    </lineage>
</organism>
<accession>A0AAD8KRN3</accession>
<feature type="compositionally biased region" description="Basic and acidic residues" evidence="1">
    <location>
        <begin position="24"/>
        <end position="44"/>
    </location>
</feature>
<dbReference type="Proteomes" id="UP001229421">
    <property type="component" value="Unassembled WGS sequence"/>
</dbReference>
<gene>
    <name evidence="2" type="ORF">QVD17_16180</name>
</gene>
<dbReference type="EMBL" id="JAUHHV010000004">
    <property type="protein sequence ID" value="KAK1427494.1"/>
    <property type="molecule type" value="Genomic_DNA"/>
</dbReference>
<reference evidence="2" key="1">
    <citation type="journal article" date="2023" name="bioRxiv">
        <title>Improved chromosome-level genome assembly for marigold (Tagetes erecta).</title>
        <authorList>
            <person name="Jiang F."/>
            <person name="Yuan L."/>
            <person name="Wang S."/>
            <person name="Wang H."/>
            <person name="Xu D."/>
            <person name="Wang A."/>
            <person name="Fan W."/>
        </authorList>
    </citation>
    <scope>NUCLEOTIDE SEQUENCE</scope>
    <source>
        <strain evidence="2">WSJ</strain>
        <tissue evidence="2">Leaf</tissue>
    </source>
</reference>
<protein>
    <submittedName>
        <fullName evidence="2">Uncharacterized protein</fullName>
    </submittedName>
</protein>
<keyword evidence="3" id="KW-1185">Reference proteome</keyword>